<comment type="caution">
    <text evidence="15">The sequence shown here is derived from an EMBL/GenBank/DDBJ whole genome shotgun (WGS) entry which is preliminary data.</text>
</comment>
<feature type="binding site" evidence="13">
    <location>
        <begin position="14"/>
        <end position="21"/>
    </location>
    <ligand>
        <name>ATP</name>
        <dbReference type="ChEBI" id="CHEBI:30616"/>
    </ligand>
</feature>
<dbReference type="InterPro" id="IPR020590">
    <property type="entry name" value="Guanylate_kinase_CS"/>
</dbReference>
<comment type="similarity">
    <text evidence="3 13">Belongs to the guanylate kinase family.</text>
</comment>
<evidence type="ECO:0000256" key="6">
    <source>
        <dbReference type="ARBA" id="ARBA00022490"/>
    </source>
</evidence>
<dbReference type="EC" id="2.7.4.8" evidence="4 13"/>
<dbReference type="EMBL" id="MKJU01000028">
    <property type="protein sequence ID" value="OHU89654.1"/>
    <property type="molecule type" value="Genomic_DNA"/>
</dbReference>
<dbReference type="PROSITE" id="PS00856">
    <property type="entry name" value="GUANYLATE_KINASE_1"/>
    <property type="match status" value="1"/>
</dbReference>
<evidence type="ECO:0000256" key="10">
    <source>
        <dbReference type="ARBA" id="ARBA00022840"/>
    </source>
</evidence>
<dbReference type="Proteomes" id="UP000179786">
    <property type="component" value="Unassembled WGS sequence"/>
</dbReference>
<proteinExistence type="inferred from homology"/>
<keyword evidence="7 13" id="KW-0808">Transferase</keyword>
<evidence type="ECO:0000256" key="12">
    <source>
        <dbReference type="ARBA" id="ARBA00048594"/>
    </source>
</evidence>
<dbReference type="GO" id="GO:0005829">
    <property type="term" value="C:cytosol"/>
    <property type="evidence" value="ECO:0007669"/>
    <property type="project" value="TreeGrafter"/>
</dbReference>
<dbReference type="PANTHER" id="PTHR23117:SF13">
    <property type="entry name" value="GUANYLATE KINASE"/>
    <property type="match status" value="1"/>
</dbReference>
<dbReference type="SUPFAM" id="SSF52540">
    <property type="entry name" value="P-loop containing nucleoside triphosphate hydrolases"/>
    <property type="match status" value="1"/>
</dbReference>
<reference evidence="15 16" key="1">
    <citation type="submission" date="2016-09" db="EMBL/GenBank/DDBJ databases">
        <title>Pseudoalteromonas amylolytica sp. nov., isolated from the surface seawater.</title>
        <authorList>
            <person name="Wu Y.-H."/>
            <person name="Cheng H."/>
            <person name="Jin X.-B."/>
            <person name="Wang C.-S."/>
            <person name="Xu X.-W."/>
        </authorList>
    </citation>
    <scope>NUCLEOTIDE SEQUENCE [LARGE SCALE GENOMIC DNA]</scope>
    <source>
        <strain evidence="15 16">JW1</strain>
    </source>
</reference>
<accession>A0A1S1MW93</accession>
<evidence type="ECO:0000313" key="16">
    <source>
        <dbReference type="Proteomes" id="UP000179786"/>
    </source>
</evidence>
<dbReference type="PROSITE" id="PS50052">
    <property type="entry name" value="GUANYLATE_KINASE_2"/>
    <property type="match status" value="1"/>
</dbReference>
<evidence type="ECO:0000313" key="15">
    <source>
        <dbReference type="EMBL" id="OHU89654.1"/>
    </source>
</evidence>
<evidence type="ECO:0000256" key="3">
    <source>
        <dbReference type="ARBA" id="ARBA00005790"/>
    </source>
</evidence>
<dbReference type="NCBIfam" id="TIGR03263">
    <property type="entry name" value="guanyl_kin"/>
    <property type="match status" value="1"/>
</dbReference>
<dbReference type="SMART" id="SM00072">
    <property type="entry name" value="GuKc"/>
    <property type="match status" value="1"/>
</dbReference>
<dbReference type="InterPro" id="IPR008145">
    <property type="entry name" value="GK/Ca_channel_bsu"/>
</dbReference>
<evidence type="ECO:0000256" key="11">
    <source>
        <dbReference type="ARBA" id="ARBA00030128"/>
    </source>
</evidence>
<comment type="catalytic activity">
    <reaction evidence="12 13">
        <text>GMP + ATP = GDP + ADP</text>
        <dbReference type="Rhea" id="RHEA:20780"/>
        <dbReference type="ChEBI" id="CHEBI:30616"/>
        <dbReference type="ChEBI" id="CHEBI:58115"/>
        <dbReference type="ChEBI" id="CHEBI:58189"/>
        <dbReference type="ChEBI" id="CHEBI:456216"/>
        <dbReference type="EC" id="2.7.4.8"/>
    </reaction>
</comment>
<dbReference type="GO" id="GO:0004385">
    <property type="term" value="F:GMP kinase activity"/>
    <property type="evidence" value="ECO:0007669"/>
    <property type="project" value="UniProtKB-UniRule"/>
</dbReference>
<dbReference type="Gene3D" id="3.40.50.300">
    <property type="entry name" value="P-loop containing nucleotide triphosphate hydrolases"/>
    <property type="match status" value="1"/>
</dbReference>
<organism evidence="15 16">
    <name type="scientific">Pseudoalteromonas amylolytica</name>
    <dbReference type="NCBI Taxonomy" id="1859457"/>
    <lineage>
        <taxon>Bacteria</taxon>
        <taxon>Pseudomonadati</taxon>
        <taxon>Pseudomonadota</taxon>
        <taxon>Gammaproteobacteria</taxon>
        <taxon>Alteromonadales</taxon>
        <taxon>Pseudoalteromonadaceae</taxon>
        <taxon>Pseudoalteromonas</taxon>
    </lineage>
</organism>
<dbReference type="AlphaFoldDB" id="A0A1S1MW93"/>
<keyword evidence="16" id="KW-1185">Reference proteome</keyword>
<evidence type="ECO:0000256" key="1">
    <source>
        <dbReference type="ARBA" id="ARBA00003531"/>
    </source>
</evidence>
<evidence type="ECO:0000256" key="9">
    <source>
        <dbReference type="ARBA" id="ARBA00022777"/>
    </source>
</evidence>
<evidence type="ECO:0000256" key="7">
    <source>
        <dbReference type="ARBA" id="ARBA00022679"/>
    </source>
</evidence>
<evidence type="ECO:0000256" key="13">
    <source>
        <dbReference type="HAMAP-Rule" id="MF_00328"/>
    </source>
</evidence>
<gene>
    <name evidence="13" type="primary">gmk</name>
    <name evidence="15" type="ORF">BET10_16135</name>
</gene>
<dbReference type="Gene3D" id="3.30.63.10">
    <property type="entry name" value="Guanylate Kinase phosphate binding domain"/>
    <property type="match status" value="1"/>
</dbReference>
<dbReference type="CDD" id="cd00071">
    <property type="entry name" value="GMPK"/>
    <property type="match status" value="1"/>
</dbReference>
<dbReference type="HAMAP" id="MF_00328">
    <property type="entry name" value="Guanylate_kinase"/>
    <property type="match status" value="1"/>
</dbReference>
<comment type="function">
    <text evidence="1 13">Essential for recycling GMP and indirectly, cGMP.</text>
</comment>
<evidence type="ECO:0000256" key="5">
    <source>
        <dbReference type="ARBA" id="ARBA00016296"/>
    </source>
</evidence>
<dbReference type="GO" id="GO:0005524">
    <property type="term" value="F:ATP binding"/>
    <property type="evidence" value="ECO:0007669"/>
    <property type="project" value="UniProtKB-UniRule"/>
</dbReference>
<evidence type="ECO:0000256" key="2">
    <source>
        <dbReference type="ARBA" id="ARBA00004496"/>
    </source>
</evidence>
<comment type="subcellular location">
    <subcellularLocation>
        <location evidence="2 13">Cytoplasm</location>
    </subcellularLocation>
</comment>
<dbReference type="PANTHER" id="PTHR23117">
    <property type="entry name" value="GUANYLATE KINASE-RELATED"/>
    <property type="match status" value="1"/>
</dbReference>
<dbReference type="RefSeq" id="WP_070986280.1">
    <property type="nucleotide sequence ID" value="NZ_MKJU01000028.1"/>
</dbReference>
<feature type="domain" description="Guanylate kinase-like" evidence="14">
    <location>
        <begin position="7"/>
        <end position="185"/>
    </location>
</feature>
<dbReference type="InterPro" id="IPR027417">
    <property type="entry name" value="P-loop_NTPase"/>
</dbReference>
<evidence type="ECO:0000259" key="14">
    <source>
        <dbReference type="PROSITE" id="PS50052"/>
    </source>
</evidence>
<evidence type="ECO:0000256" key="8">
    <source>
        <dbReference type="ARBA" id="ARBA00022741"/>
    </source>
</evidence>
<keyword evidence="8 13" id="KW-0547">Nucleotide-binding</keyword>
<protein>
    <recommendedName>
        <fullName evidence="5 13">Guanylate kinase</fullName>
        <ecNumber evidence="4 13">2.7.4.8</ecNumber>
    </recommendedName>
    <alternativeName>
        <fullName evidence="11 13">GMP kinase</fullName>
    </alternativeName>
</protein>
<dbReference type="InterPro" id="IPR017665">
    <property type="entry name" value="Guanylate_kinase"/>
</dbReference>
<dbReference type="STRING" id="1859457.BET10_16135"/>
<dbReference type="Pfam" id="PF00625">
    <property type="entry name" value="Guanylate_kin"/>
    <property type="match status" value="1"/>
</dbReference>
<dbReference type="FunFam" id="3.30.63.10:FF:000002">
    <property type="entry name" value="Guanylate kinase 1"/>
    <property type="match status" value="1"/>
</dbReference>
<dbReference type="InterPro" id="IPR008144">
    <property type="entry name" value="Guanylate_kin-like_dom"/>
</dbReference>
<name>A0A1S1MW93_9GAMM</name>
<evidence type="ECO:0000256" key="4">
    <source>
        <dbReference type="ARBA" id="ARBA00012961"/>
    </source>
</evidence>
<keyword evidence="6 13" id="KW-0963">Cytoplasm</keyword>
<dbReference type="OrthoDB" id="9808150at2"/>
<dbReference type="FunFam" id="3.40.50.300:FF:000855">
    <property type="entry name" value="Guanylate kinase"/>
    <property type="match status" value="1"/>
</dbReference>
<keyword evidence="9 13" id="KW-0418">Kinase</keyword>
<sequence length="207" mass="23283">MTTATRGNLFILSSPSGAGKSSLIKALLEKHQDIKMSVSHTTRAPRPGENDGEHYHFVSEADFNALILSKDFFEWAKVFDNYYGTSKAAVEEQLNQGIDVFLDIDWQGAQQVRKLVPEVKTIFILPPSQQELANRLNGRGQDSQEVIASRMAQAKSESSHYNEFDYVLVNDDFDTTLAQLEHIVMAARMELSAQQSRHAALIRDLLR</sequence>
<keyword evidence="10 13" id="KW-0067">ATP-binding</keyword>